<evidence type="ECO:0000256" key="6">
    <source>
        <dbReference type="ARBA" id="ARBA00022927"/>
    </source>
</evidence>
<evidence type="ECO:0000256" key="5">
    <source>
        <dbReference type="ARBA" id="ARBA00022787"/>
    </source>
</evidence>
<dbReference type="GO" id="GO:0006605">
    <property type="term" value="P:protein targeting"/>
    <property type="evidence" value="ECO:0007669"/>
    <property type="project" value="InterPro"/>
</dbReference>
<evidence type="ECO:0000256" key="2">
    <source>
        <dbReference type="ARBA" id="ARBA00005792"/>
    </source>
</evidence>
<evidence type="ECO:0000256" key="4">
    <source>
        <dbReference type="ARBA" id="ARBA00022692"/>
    </source>
</evidence>
<dbReference type="SUPFAM" id="SSF47157">
    <property type="entry name" value="Mitochondrial import receptor subunit Tom20"/>
    <property type="match status" value="1"/>
</dbReference>
<dbReference type="PANTHER" id="PTHR12430:SF0">
    <property type="entry name" value="TRANSLOCASE OF OUTER MITOCHONDRIAL MEMBRANE 20"/>
    <property type="match status" value="1"/>
</dbReference>
<keyword evidence="9 11" id="KW-0472">Membrane</keyword>
<dbReference type="PRINTS" id="PR00351">
    <property type="entry name" value="OM20RECEPTOR"/>
</dbReference>
<dbReference type="Proteomes" id="UP001385951">
    <property type="component" value="Unassembled WGS sequence"/>
</dbReference>
<comment type="caution">
    <text evidence="12">The sequence shown here is derived from an EMBL/GenBank/DDBJ whole genome shotgun (WGS) entry which is preliminary data.</text>
</comment>
<gene>
    <name evidence="12" type="ORF">QCA50_000383</name>
</gene>
<evidence type="ECO:0000256" key="8">
    <source>
        <dbReference type="ARBA" id="ARBA00023128"/>
    </source>
</evidence>
<comment type="similarity">
    <text evidence="2">Belongs to the Tom20 family.</text>
</comment>
<proteinExistence type="inferred from homology"/>
<dbReference type="Gene3D" id="2.170.270.10">
    <property type="entry name" value="SET domain"/>
    <property type="match status" value="1"/>
</dbReference>
<dbReference type="GO" id="GO:0005742">
    <property type="term" value="C:mitochondrial outer membrane translocase complex"/>
    <property type="evidence" value="ECO:0007669"/>
    <property type="project" value="InterPro"/>
</dbReference>
<dbReference type="InterPro" id="IPR023392">
    <property type="entry name" value="Tom20_dom_sf"/>
</dbReference>
<comment type="subcellular location">
    <subcellularLocation>
        <location evidence="1">Mitochondrion outer membrane</location>
        <topology evidence="1">Single-pass membrane protein</topology>
    </subcellularLocation>
</comment>
<organism evidence="12 13">
    <name type="scientific">Cerrena zonata</name>
    <dbReference type="NCBI Taxonomy" id="2478898"/>
    <lineage>
        <taxon>Eukaryota</taxon>
        <taxon>Fungi</taxon>
        <taxon>Dikarya</taxon>
        <taxon>Basidiomycota</taxon>
        <taxon>Agaricomycotina</taxon>
        <taxon>Agaricomycetes</taxon>
        <taxon>Polyporales</taxon>
        <taxon>Cerrenaceae</taxon>
        <taxon>Cerrena</taxon>
    </lineage>
</organism>
<dbReference type="GO" id="GO:0016031">
    <property type="term" value="P:tRNA import into mitochondrion"/>
    <property type="evidence" value="ECO:0007669"/>
    <property type="project" value="TreeGrafter"/>
</dbReference>
<keyword evidence="3" id="KW-0813">Transport</keyword>
<evidence type="ECO:0000256" key="7">
    <source>
        <dbReference type="ARBA" id="ARBA00022989"/>
    </source>
</evidence>
<keyword evidence="4 11" id="KW-0812">Transmembrane</keyword>
<keyword evidence="13" id="KW-1185">Reference proteome</keyword>
<dbReference type="Gene3D" id="6.10.140.2220">
    <property type="match status" value="1"/>
</dbReference>
<evidence type="ECO:0000256" key="3">
    <source>
        <dbReference type="ARBA" id="ARBA00022448"/>
    </source>
</evidence>
<dbReference type="InterPro" id="IPR046341">
    <property type="entry name" value="SET_dom_sf"/>
</dbReference>
<name>A0AAW0GZV4_9APHY</name>
<dbReference type="GO" id="GO:0008320">
    <property type="term" value="F:protein transmembrane transporter activity"/>
    <property type="evidence" value="ECO:0007669"/>
    <property type="project" value="TreeGrafter"/>
</dbReference>
<feature type="transmembrane region" description="Helical" evidence="11">
    <location>
        <begin position="6"/>
        <end position="29"/>
    </location>
</feature>
<feature type="region of interest" description="Disordered" evidence="10">
    <location>
        <begin position="46"/>
        <end position="67"/>
    </location>
</feature>
<keyword evidence="7 11" id="KW-1133">Transmembrane helix</keyword>
<keyword evidence="5" id="KW-1000">Mitochondrion outer membrane</keyword>
<dbReference type="InterPro" id="IPR002056">
    <property type="entry name" value="MAS20"/>
</dbReference>
<dbReference type="GO" id="GO:0030943">
    <property type="term" value="F:mitochondrion targeting sequence binding"/>
    <property type="evidence" value="ECO:0007669"/>
    <property type="project" value="TreeGrafter"/>
</dbReference>
<dbReference type="GO" id="GO:0006886">
    <property type="term" value="P:intracellular protein transport"/>
    <property type="evidence" value="ECO:0007669"/>
    <property type="project" value="InterPro"/>
</dbReference>
<evidence type="ECO:0000256" key="10">
    <source>
        <dbReference type="SAM" id="MobiDB-lite"/>
    </source>
</evidence>
<dbReference type="Gene3D" id="1.20.960.10">
    <property type="entry name" value="Mitochondrial outer membrane translocase complex, subunit Tom20 domain"/>
    <property type="match status" value="1"/>
</dbReference>
<dbReference type="Pfam" id="PF02064">
    <property type="entry name" value="MAS20"/>
    <property type="match status" value="1"/>
</dbReference>
<evidence type="ECO:0000256" key="1">
    <source>
        <dbReference type="ARBA" id="ARBA00004572"/>
    </source>
</evidence>
<evidence type="ECO:0000313" key="12">
    <source>
        <dbReference type="EMBL" id="KAK7695746.1"/>
    </source>
</evidence>
<protein>
    <submittedName>
        <fullName evidence="12">Uncharacterized protein</fullName>
    </submittedName>
</protein>
<dbReference type="PANTHER" id="PTHR12430">
    <property type="entry name" value="MITOCHONDRIAL IMPORT RECEPTOR SUBUNIT TOM20"/>
    <property type="match status" value="1"/>
</dbReference>
<dbReference type="EMBL" id="JASBNA010000001">
    <property type="protein sequence ID" value="KAK7695746.1"/>
    <property type="molecule type" value="Genomic_DNA"/>
</dbReference>
<reference evidence="12 13" key="1">
    <citation type="submission" date="2022-09" db="EMBL/GenBank/DDBJ databases">
        <authorList>
            <person name="Palmer J.M."/>
        </authorList>
    </citation>
    <scope>NUCLEOTIDE SEQUENCE [LARGE SCALE GENOMIC DNA]</scope>
    <source>
        <strain evidence="12 13">DSM 7382</strain>
    </source>
</reference>
<accession>A0AAW0GZV4</accession>
<keyword evidence="6" id="KW-0653">Protein transport</keyword>
<keyword evidence="8" id="KW-0496">Mitochondrion</keyword>
<evidence type="ECO:0000256" key="9">
    <source>
        <dbReference type="ARBA" id="ARBA00023136"/>
    </source>
</evidence>
<evidence type="ECO:0000256" key="11">
    <source>
        <dbReference type="SAM" id="Phobius"/>
    </source>
</evidence>
<evidence type="ECO:0000313" key="13">
    <source>
        <dbReference type="Proteomes" id="UP001385951"/>
    </source>
</evidence>
<sequence>MSSRATTVYTVAGITVLGGLVAYAVYFDYKRRNDMEFRKKLRKEKKKATKTAAQSQPEPAAGDGISPDDLRAALAKVRAEEVPADPEQKEQYFMNHVSIGEQLATQGPTFHLPAALSFYRAMRVYPSPVELIMIFQQTLPPELFKLVMELTNMDVQERVEGYYHVFPPKRMNVSVQDGQQKKKILVAEKDFEPGDVIYKEEPVVTMLDFDLQAKGSHCTHCFKSIADGTTIRTQNDHLNAVYCSTDCQPSPKYSRRIFSSA</sequence>
<dbReference type="GO" id="GO:0030150">
    <property type="term" value="P:protein import into mitochondrial matrix"/>
    <property type="evidence" value="ECO:0007669"/>
    <property type="project" value="TreeGrafter"/>
</dbReference>
<dbReference type="AlphaFoldDB" id="A0AAW0GZV4"/>